<reference evidence="3 4" key="1">
    <citation type="submission" date="2019-06" db="EMBL/GenBank/DDBJ databases">
        <title>Whole genome shotgun sequence of Glutamicibacter uratoxydans NBRC 15515.</title>
        <authorList>
            <person name="Hosoyama A."/>
            <person name="Uohara A."/>
            <person name="Ohji S."/>
            <person name="Ichikawa N."/>
        </authorList>
    </citation>
    <scope>NUCLEOTIDE SEQUENCE [LARGE SCALE GENOMIC DNA]</scope>
    <source>
        <strain evidence="3 4">NBRC 15515</strain>
    </source>
</reference>
<keyword evidence="1" id="KW-0812">Transmembrane</keyword>
<feature type="transmembrane region" description="Helical" evidence="1">
    <location>
        <begin position="82"/>
        <end position="100"/>
    </location>
</feature>
<protein>
    <recommendedName>
        <fullName evidence="2">VanZ-like domain-containing protein</fullName>
    </recommendedName>
</protein>
<dbReference type="Proteomes" id="UP000316612">
    <property type="component" value="Unassembled WGS sequence"/>
</dbReference>
<feature type="transmembrane region" description="Helical" evidence="1">
    <location>
        <begin position="5"/>
        <end position="23"/>
    </location>
</feature>
<dbReference type="PANTHER" id="PTHR28008">
    <property type="entry name" value="DOMAIN PROTEIN, PUTATIVE (AFU_ORTHOLOGUE AFUA_3G10980)-RELATED"/>
    <property type="match status" value="1"/>
</dbReference>
<keyword evidence="1" id="KW-1133">Transmembrane helix</keyword>
<evidence type="ECO:0000313" key="3">
    <source>
        <dbReference type="EMBL" id="GED07548.1"/>
    </source>
</evidence>
<evidence type="ECO:0000313" key="4">
    <source>
        <dbReference type="Proteomes" id="UP000316612"/>
    </source>
</evidence>
<dbReference type="Pfam" id="PF04892">
    <property type="entry name" value="VanZ"/>
    <property type="match status" value="1"/>
</dbReference>
<organism evidence="3 4">
    <name type="scientific">Glutamicibacter uratoxydans</name>
    <name type="common">Arthrobacter uratoxydans</name>
    <dbReference type="NCBI Taxonomy" id="43667"/>
    <lineage>
        <taxon>Bacteria</taxon>
        <taxon>Bacillati</taxon>
        <taxon>Actinomycetota</taxon>
        <taxon>Actinomycetes</taxon>
        <taxon>Micrococcales</taxon>
        <taxon>Micrococcaceae</taxon>
        <taxon>Glutamicibacter</taxon>
    </lineage>
</organism>
<dbReference type="EMBL" id="BJNY01000022">
    <property type="protein sequence ID" value="GED07548.1"/>
    <property type="molecule type" value="Genomic_DNA"/>
</dbReference>
<comment type="caution">
    <text evidence="3">The sequence shown here is derived from an EMBL/GenBank/DDBJ whole genome shotgun (WGS) entry which is preliminary data.</text>
</comment>
<dbReference type="PANTHER" id="PTHR28008:SF1">
    <property type="entry name" value="DOMAIN PROTEIN, PUTATIVE (AFU_ORTHOLOGUE AFUA_3G10980)-RELATED"/>
    <property type="match status" value="1"/>
</dbReference>
<evidence type="ECO:0000259" key="2">
    <source>
        <dbReference type="Pfam" id="PF04892"/>
    </source>
</evidence>
<keyword evidence="4" id="KW-1185">Reference proteome</keyword>
<feature type="domain" description="VanZ-like" evidence="2">
    <location>
        <begin position="45"/>
        <end position="126"/>
    </location>
</feature>
<keyword evidence="1" id="KW-0472">Membrane</keyword>
<gene>
    <name evidence="3" type="ORF">AUR04nite_30800</name>
</gene>
<name>A0A4Y4DVZ0_GLUUR</name>
<feature type="transmembrane region" description="Helical" evidence="1">
    <location>
        <begin position="112"/>
        <end position="131"/>
    </location>
</feature>
<evidence type="ECO:0000256" key="1">
    <source>
        <dbReference type="SAM" id="Phobius"/>
    </source>
</evidence>
<sequence length="143" mass="16400">MGTRWIFAAIGGYALALVLIALWPTPVDQSAGPWLNEFLAKLHRHGFPKWIGYRKVEFGANILFFLPLGLLAMWWTRRFRVTLILGVALSGLIELSQLLFLPNRYPSLWDILANSLGTLCGAVLFIAYLWFEERRMRRDFAST</sequence>
<dbReference type="InterPro" id="IPR006976">
    <property type="entry name" value="VanZ-like"/>
</dbReference>
<accession>A0A4Y4DVZ0</accession>
<proteinExistence type="predicted"/>
<dbReference type="AlphaFoldDB" id="A0A4Y4DVZ0"/>
<feature type="transmembrane region" description="Helical" evidence="1">
    <location>
        <begin position="58"/>
        <end position="75"/>
    </location>
</feature>
<dbReference type="RefSeq" id="WP_170184242.1">
    <property type="nucleotide sequence ID" value="NZ_BAAAJL010000010.1"/>
</dbReference>